<dbReference type="PROSITE" id="PS00218">
    <property type="entry name" value="AMINO_ACID_PERMEASE_1"/>
    <property type="match status" value="1"/>
</dbReference>
<evidence type="ECO:0000256" key="7">
    <source>
        <dbReference type="SAM" id="Phobius"/>
    </source>
</evidence>
<keyword evidence="2" id="KW-0813">Transport</keyword>
<dbReference type="PIRSF" id="PIRSF006060">
    <property type="entry name" value="AA_transporter"/>
    <property type="match status" value="1"/>
</dbReference>
<feature type="transmembrane region" description="Helical" evidence="7">
    <location>
        <begin position="479"/>
        <end position="505"/>
    </location>
</feature>
<keyword evidence="4" id="KW-0029">Amino-acid transport</keyword>
<organism evidence="9 10">
    <name type="scientific">Chytriomyces confervae</name>
    <dbReference type="NCBI Taxonomy" id="246404"/>
    <lineage>
        <taxon>Eukaryota</taxon>
        <taxon>Fungi</taxon>
        <taxon>Fungi incertae sedis</taxon>
        <taxon>Chytridiomycota</taxon>
        <taxon>Chytridiomycota incertae sedis</taxon>
        <taxon>Chytridiomycetes</taxon>
        <taxon>Chytridiales</taxon>
        <taxon>Chytriomycetaceae</taxon>
        <taxon>Chytriomyces</taxon>
    </lineage>
</organism>
<dbReference type="GO" id="GO:0015171">
    <property type="term" value="F:amino acid transmembrane transporter activity"/>
    <property type="evidence" value="ECO:0007669"/>
    <property type="project" value="TreeGrafter"/>
</dbReference>
<feature type="transmembrane region" description="Helical" evidence="7">
    <location>
        <begin position="116"/>
        <end position="138"/>
    </location>
</feature>
<feature type="transmembrane region" description="Helical" evidence="7">
    <location>
        <begin position="391"/>
        <end position="414"/>
    </location>
</feature>
<evidence type="ECO:0000256" key="5">
    <source>
        <dbReference type="ARBA" id="ARBA00022989"/>
    </source>
</evidence>
<dbReference type="Pfam" id="PF00324">
    <property type="entry name" value="AA_permease"/>
    <property type="match status" value="1"/>
</dbReference>
<evidence type="ECO:0000256" key="4">
    <source>
        <dbReference type="ARBA" id="ARBA00022970"/>
    </source>
</evidence>
<evidence type="ECO:0000256" key="1">
    <source>
        <dbReference type="ARBA" id="ARBA00004141"/>
    </source>
</evidence>
<keyword evidence="5 7" id="KW-1133">Transmembrane helix</keyword>
<dbReference type="EMBL" id="QEAP01000254">
    <property type="protein sequence ID" value="TPX71328.1"/>
    <property type="molecule type" value="Genomic_DNA"/>
</dbReference>
<feature type="transmembrane region" description="Helical" evidence="7">
    <location>
        <begin position="145"/>
        <end position="164"/>
    </location>
</feature>
<keyword evidence="10" id="KW-1185">Reference proteome</keyword>
<feature type="transmembrane region" description="Helical" evidence="7">
    <location>
        <begin position="176"/>
        <end position="196"/>
    </location>
</feature>
<comment type="caution">
    <text evidence="9">The sequence shown here is derived from an EMBL/GenBank/DDBJ whole genome shotgun (WGS) entry which is preliminary data.</text>
</comment>
<proteinExistence type="predicted"/>
<gene>
    <name evidence="9" type="ORF">CcCBS67573_g06209</name>
</gene>
<accession>A0A507F7H9</accession>
<dbReference type="FunFam" id="1.20.1740.10:FF:000001">
    <property type="entry name" value="Amino acid permease"/>
    <property type="match status" value="1"/>
</dbReference>
<keyword evidence="3 7" id="KW-0812">Transmembrane</keyword>
<dbReference type="STRING" id="246404.A0A507F7H9"/>
<dbReference type="PANTHER" id="PTHR43341">
    <property type="entry name" value="AMINO ACID PERMEASE"/>
    <property type="match status" value="1"/>
</dbReference>
<evidence type="ECO:0000256" key="2">
    <source>
        <dbReference type="ARBA" id="ARBA00022448"/>
    </source>
</evidence>
<sequence length="548" mass="59967">MSFLTSKAGSLKGEEAVIHTQPQGKLHRKLQARHLEMIAIGGTIGTGLLLRSGGAISRSGPIGALLCFSIVGLQVFGVASSIGEMATYLPVEGAFSHFPARFVTPALGFAGGWNYWFTWALTFPCEFAGIASLMAYWIDTSRVASWVWSIVFMIPLVGINLVTVTGFAETEFALCIVKILAIVLFLIVAICVWFGAGSNQGPLWFRNWDPAIVGDTSLNRFLNIGGSFTTAFFSFGGTELVGLTAGEATNPRKSVPRAINGTFYRIIIFYLGSIFMVGVLLSPTSPVLKAKSIKESPFVYVYSQIGIKFGADMMNAVIIVAATSAANSALYACARTLLRLAEDGNAPRIFAKVDKRGVPVNAVFAVTFVGLVAVAGAFGAGKDGSALTFDWLSGVISLGIMTNWMIMSFTHLRFRYGYLAQGRRIEDLPYVAPFFPYADILSLTIGFVVTIFMIISAFYTKGIDGAIWFSKSWFMDNSWTYFGVPMVIIAFIVHGSFVSGFRLVAYEDMDFETNRYVETAEELAENEAMKEKPKNLKEWAKKIWFKLF</sequence>
<dbReference type="PANTHER" id="PTHR43341:SF1">
    <property type="entry name" value="GENERAL AMINO-ACID PERMEASE GAP1"/>
    <property type="match status" value="1"/>
</dbReference>
<dbReference type="AlphaFoldDB" id="A0A507F7H9"/>
<dbReference type="InterPro" id="IPR004841">
    <property type="entry name" value="AA-permease/SLC12A_dom"/>
</dbReference>
<feature type="domain" description="Amino acid permease/ SLC12A" evidence="8">
    <location>
        <begin position="34"/>
        <end position="494"/>
    </location>
</feature>
<evidence type="ECO:0000256" key="6">
    <source>
        <dbReference type="ARBA" id="ARBA00023136"/>
    </source>
</evidence>
<evidence type="ECO:0000313" key="10">
    <source>
        <dbReference type="Proteomes" id="UP000320333"/>
    </source>
</evidence>
<dbReference type="Gene3D" id="1.20.1740.10">
    <property type="entry name" value="Amino acid/polyamine transporter I"/>
    <property type="match status" value="1"/>
</dbReference>
<dbReference type="OrthoDB" id="3900342at2759"/>
<feature type="transmembrane region" description="Helical" evidence="7">
    <location>
        <begin position="262"/>
        <end position="281"/>
    </location>
</feature>
<reference evidence="9 10" key="1">
    <citation type="journal article" date="2019" name="Sci. Rep.">
        <title>Comparative genomics of chytrid fungi reveal insights into the obligate biotrophic and pathogenic lifestyle of Synchytrium endobioticum.</title>
        <authorList>
            <person name="van de Vossenberg B.T.L.H."/>
            <person name="Warris S."/>
            <person name="Nguyen H.D.T."/>
            <person name="van Gent-Pelzer M.P.E."/>
            <person name="Joly D.L."/>
            <person name="van de Geest H.C."/>
            <person name="Bonants P.J.M."/>
            <person name="Smith D.S."/>
            <person name="Levesque C.A."/>
            <person name="van der Lee T.A.J."/>
        </authorList>
    </citation>
    <scope>NUCLEOTIDE SEQUENCE [LARGE SCALE GENOMIC DNA]</scope>
    <source>
        <strain evidence="9 10">CBS 675.73</strain>
    </source>
</reference>
<evidence type="ECO:0000259" key="8">
    <source>
        <dbReference type="Pfam" id="PF00324"/>
    </source>
</evidence>
<evidence type="ECO:0000256" key="3">
    <source>
        <dbReference type="ARBA" id="ARBA00022692"/>
    </source>
</evidence>
<comment type="subcellular location">
    <subcellularLocation>
        <location evidence="1">Membrane</location>
        <topology evidence="1">Multi-pass membrane protein</topology>
    </subcellularLocation>
</comment>
<evidence type="ECO:0000313" key="9">
    <source>
        <dbReference type="EMBL" id="TPX71328.1"/>
    </source>
</evidence>
<feature type="transmembrane region" description="Helical" evidence="7">
    <location>
        <begin position="434"/>
        <end position="459"/>
    </location>
</feature>
<feature type="transmembrane region" description="Helical" evidence="7">
    <location>
        <begin position="316"/>
        <end position="338"/>
    </location>
</feature>
<dbReference type="InterPro" id="IPR050524">
    <property type="entry name" value="APC_YAT"/>
</dbReference>
<keyword evidence="6 7" id="KW-0472">Membrane</keyword>
<feature type="transmembrane region" description="Helical" evidence="7">
    <location>
        <begin position="358"/>
        <end position="379"/>
    </location>
</feature>
<feature type="transmembrane region" description="Helical" evidence="7">
    <location>
        <begin position="32"/>
        <end position="50"/>
    </location>
</feature>
<name>A0A507F7H9_9FUNG</name>
<dbReference type="Proteomes" id="UP000320333">
    <property type="component" value="Unassembled WGS sequence"/>
</dbReference>
<feature type="transmembrane region" description="Helical" evidence="7">
    <location>
        <begin position="62"/>
        <end position="82"/>
    </location>
</feature>
<dbReference type="InterPro" id="IPR004840">
    <property type="entry name" value="Amino_acid_permease_CS"/>
</dbReference>
<protein>
    <recommendedName>
        <fullName evidence="8">Amino acid permease/ SLC12A domain-containing protein</fullName>
    </recommendedName>
</protein>
<dbReference type="GO" id="GO:0016020">
    <property type="term" value="C:membrane"/>
    <property type="evidence" value="ECO:0007669"/>
    <property type="project" value="UniProtKB-SubCell"/>
</dbReference>